<dbReference type="SUPFAM" id="SSF52540">
    <property type="entry name" value="P-loop containing nucleoside triphosphate hydrolases"/>
    <property type="match status" value="1"/>
</dbReference>
<sequence length="572" mass="64738">MKCKKDIITSKGMIEMSERRQQTAESHPDSMDHHLIQITSLHRQLRFVKDGELKKQMNFAGRSIEAGPGNVQQKYRVFAAAKEAVKRVTGLELHELQMTAGWWMTEGKIIQMASSEERLLASVLTCAWRALQGRGVHMMSTDNQSSWRDYNVLYPVYTLLGLTAGCNLAGASIEQKQQAYLTDITFGDFREFAADYLHDHLTMNAAERMQTFNACTVIDNAEQVLVHHLLTPITLSEQSGAAGQTAAGAHAEITVHHYMQQYESIAGMIDRVTGKDVLLRKAYGLDTVILPASDLRKRSVAEEVIRYRREKASFKASGTDGQPTSGSAESLRTAGLKCLVKRDSHGEKTLSREIIGQPGTAEERRKLILQPDGARLEEEWLYVMEKERIVHTHRQLVYERRDQMWEKANIKHVMNTHVSATIMETDAAYREKMRGWLFTIGQDTLEEGHPLLQGNTLDGEQLQQAWADIWQSLLRRPAMSKHLLSWSHKYICLLDKHWARYMDGVKELRLQAGNGESLKETMIQAYHEACSDLFLRIKAGWRTDFTDWFLGEALLAFAAGKQEQSLSGSGAT</sequence>
<evidence type="ECO:0000313" key="5">
    <source>
        <dbReference type="EMBL" id="MFB5679563.1"/>
    </source>
</evidence>
<proteinExistence type="predicted"/>
<feature type="domain" description="SecA family profile" evidence="4">
    <location>
        <begin position="13"/>
        <end position="572"/>
    </location>
</feature>
<dbReference type="EMBL" id="JBHILM010000001">
    <property type="protein sequence ID" value="MFB5679563.1"/>
    <property type="molecule type" value="Genomic_DNA"/>
</dbReference>
<keyword evidence="3" id="KW-0811">Translocation</keyword>
<protein>
    <recommendedName>
        <fullName evidence="4">SecA family profile domain-containing protein</fullName>
    </recommendedName>
</protein>
<keyword evidence="2" id="KW-0653">Protein transport</keyword>
<gene>
    <name evidence="5" type="ORF">ACE3NQ_01385</name>
</gene>
<dbReference type="Proteomes" id="UP001580407">
    <property type="component" value="Unassembled WGS sequence"/>
</dbReference>
<dbReference type="PRINTS" id="PR00906">
    <property type="entry name" value="SECA"/>
</dbReference>
<dbReference type="InterPro" id="IPR014018">
    <property type="entry name" value="SecA_motor_DEAD"/>
</dbReference>
<dbReference type="SMART" id="SM00957">
    <property type="entry name" value="SecA_DEAD"/>
    <property type="match status" value="1"/>
</dbReference>
<evidence type="ECO:0000256" key="2">
    <source>
        <dbReference type="ARBA" id="ARBA00022927"/>
    </source>
</evidence>
<dbReference type="PROSITE" id="PS51196">
    <property type="entry name" value="SECA_MOTOR_DEAD"/>
    <property type="match status" value="1"/>
</dbReference>
<name>A0ABV5B1K1_9BACL</name>
<evidence type="ECO:0000256" key="1">
    <source>
        <dbReference type="ARBA" id="ARBA00022475"/>
    </source>
</evidence>
<dbReference type="PANTHER" id="PTHR30612">
    <property type="entry name" value="SECA INNER MEMBRANE COMPONENT OF SEC PROTEIN SECRETION SYSTEM"/>
    <property type="match status" value="1"/>
</dbReference>
<accession>A0ABV5B1K1</accession>
<dbReference type="InterPro" id="IPR036266">
    <property type="entry name" value="SecA_Wing/Scaffold_sf"/>
</dbReference>
<dbReference type="PANTHER" id="PTHR30612:SF0">
    <property type="entry name" value="CHLOROPLAST PROTEIN-TRANSPORTING ATPASE"/>
    <property type="match status" value="1"/>
</dbReference>
<comment type="caution">
    <text evidence="5">The sequence shown here is derived from an EMBL/GenBank/DDBJ whole genome shotgun (WGS) entry which is preliminary data.</text>
</comment>
<keyword evidence="6" id="KW-1185">Reference proteome</keyword>
<dbReference type="Gene3D" id="3.40.50.300">
    <property type="entry name" value="P-loop containing nucleotide triphosphate hydrolases"/>
    <property type="match status" value="1"/>
</dbReference>
<evidence type="ECO:0000313" key="6">
    <source>
        <dbReference type="Proteomes" id="UP001580407"/>
    </source>
</evidence>
<dbReference type="SUPFAM" id="SSF81886">
    <property type="entry name" value="Helical scaffold and wing domains of SecA"/>
    <property type="match status" value="1"/>
</dbReference>
<organism evidence="5 6">
    <name type="scientific">Paenibacillus terreus</name>
    <dbReference type="NCBI Taxonomy" id="1387834"/>
    <lineage>
        <taxon>Bacteria</taxon>
        <taxon>Bacillati</taxon>
        <taxon>Bacillota</taxon>
        <taxon>Bacilli</taxon>
        <taxon>Bacillales</taxon>
        <taxon>Paenibacillaceae</taxon>
        <taxon>Paenibacillus</taxon>
    </lineage>
</organism>
<dbReference type="InterPro" id="IPR027417">
    <property type="entry name" value="P-loop_NTPase"/>
</dbReference>
<keyword evidence="1" id="KW-0472">Membrane</keyword>
<dbReference type="Pfam" id="PF07517">
    <property type="entry name" value="SecA_DEAD"/>
    <property type="match status" value="1"/>
</dbReference>
<dbReference type="InterPro" id="IPR000185">
    <property type="entry name" value="SecA"/>
</dbReference>
<dbReference type="InterPro" id="IPR011115">
    <property type="entry name" value="SecA_DEAD"/>
</dbReference>
<keyword evidence="2" id="KW-0813">Transport</keyword>
<evidence type="ECO:0000256" key="3">
    <source>
        <dbReference type="ARBA" id="ARBA00023010"/>
    </source>
</evidence>
<evidence type="ECO:0000259" key="4">
    <source>
        <dbReference type="PROSITE" id="PS51196"/>
    </source>
</evidence>
<keyword evidence="1" id="KW-1003">Cell membrane</keyword>
<reference evidence="5 6" key="1">
    <citation type="submission" date="2024-09" db="EMBL/GenBank/DDBJ databases">
        <authorList>
            <person name="Ruan L."/>
        </authorList>
    </citation>
    <scope>NUCLEOTIDE SEQUENCE [LARGE SCALE GENOMIC DNA]</scope>
    <source>
        <strain evidence="5 6">D33</strain>
    </source>
</reference>